<dbReference type="EMBL" id="JACHVS010000001">
    <property type="protein sequence ID" value="MBB2995174.1"/>
    <property type="molecule type" value="Genomic_DNA"/>
</dbReference>
<name>A0A839QK91_9MICC</name>
<feature type="region of interest" description="Disordered" evidence="1">
    <location>
        <begin position="37"/>
        <end position="56"/>
    </location>
</feature>
<dbReference type="RefSeq" id="WP_345075665.1">
    <property type="nucleotide sequence ID" value="NZ_BAABGK010000107.1"/>
</dbReference>
<gene>
    <name evidence="2" type="ORF">E9229_001365</name>
</gene>
<sequence length="56" mass="5714">MGSPIRDPRAVVIAAEESTAELLVEEPAVALPGAEPVLVPASTSQDEAVTSRQNGS</sequence>
<accession>A0A839QK91</accession>
<organism evidence="2 3">
    <name type="scientific">Paeniglutamicibacter cryotolerans</name>
    <dbReference type="NCBI Taxonomy" id="670079"/>
    <lineage>
        <taxon>Bacteria</taxon>
        <taxon>Bacillati</taxon>
        <taxon>Actinomycetota</taxon>
        <taxon>Actinomycetes</taxon>
        <taxon>Micrococcales</taxon>
        <taxon>Micrococcaceae</taxon>
        <taxon>Paeniglutamicibacter</taxon>
    </lineage>
</organism>
<dbReference type="Proteomes" id="UP000523000">
    <property type="component" value="Unassembled WGS sequence"/>
</dbReference>
<comment type="caution">
    <text evidence="2">The sequence shown here is derived from an EMBL/GenBank/DDBJ whole genome shotgun (WGS) entry which is preliminary data.</text>
</comment>
<keyword evidence="3" id="KW-1185">Reference proteome</keyword>
<reference evidence="2 3" key="1">
    <citation type="submission" date="2020-08" db="EMBL/GenBank/DDBJ databases">
        <title>Sequencing the genomes of 1000 actinobacteria strains.</title>
        <authorList>
            <person name="Klenk H.-P."/>
        </authorList>
    </citation>
    <scope>NUCLEOTIDE SEQUENCE [LARGE SCALE GENOMIC DNA]</scope>
    <source>
        <strain evidence="2 3">DSM 22826</strain>
    </source>
</reference>
<evidence type="ECO:0000313" key="3">
    <source>
        <dbReference type="Proteomes" id="UP000523000"/>
    </source>
</evidence>
<dbReference type="AlphaFoldDB" id="A0A839QK91"/>
<evidence type="ECO:0000256" key="1">
    <source>
        <dbReference type="SAM" id="MobiDB-lite"/>
    </source>
</evidence>
<feature type="compositionally biased region" description="Polar residues" evidence="1">
    <location>
        <begin position="41"/>
        <end position="56"/>
    </location>
</feature>
<protein>
    <submittedName>
        <fullName evidence="2">Uncharacterized protein</fullName>
    </submittedName>
</protein>
<proteinExistence type="predicted"/>
<evidence type="ECO:0000313" key="2">
    <source>
        <dbReference type="EMBL" id="MBB2995174.1"/>
    </source>
</evidence>